<comment type="caution">
    <text evidence="1">The sequence shown here is derived from an EMBL/GenBank/DDBJ whole genome shotgun (WGS) entry which is preliminary data.</text>
</comment>
<reference evidence="1 2" key="1">
    <citation type="journal article" date="2021" name="Commun. Biol.">
        <title>Genomic insights into the host specific adaptation of the Pneumocystis genus.</title>
        <authorList>
            <person name="Cisse O.H."/>
            <person name="Ma L."/>
            <person name="Dekker J.P."/>
            <person name="Khil P.P."/>
            <person name="Youn J.-H."/>
            <person name="Brenchley J.M."/>
            <person name="Blair R."/>
            <person name="Pahar B."/>
            <person name="Chabe M."/>
            <person name="Van Rompay K.K.A."/>
            <person name="Keesler R."/>
            <person name="Sukura A."/>
            <person name="Hirsch V."/>
            <person name="Kutty G."/>
            <person name="Liu Y."/>
            <person name="Peng L."/>
            <person name="Chen J."/>
            <person name="Song J."/>
            <person name="Weissenbacher-Lang C."/>
            <person name="Xu J."/>
            <person name="Upham N.S."/>
            <person name="Stajich J.E."/>
            <person name="Cuomo C.A."/>
            <person name="Cushion M.T."/>
            <person name="Kovacs J.A."/>
        </authorList>
    </citation>
    <scope>NUCLEOTIDE SEQUENCE [LARGE SCALE GENOMIC DNA]</scope>
    <source>
        <strain evidence="1 2">RABM</strain>
    </source>
</reference>
<keyword evidence="2" id="KW-1185">Reference proteome</keyword>
<gene>
    <name evidence="1" type="ORF">PORY_001222</name>
</gene>
<organism evidence="1 2">
    <name type="scientific">Pneumocystis oryctolagi</name>
    <dbReference type="NCBI Taxonomy" id="42067"/>
    <lineage>
        <taxon>Eukaryota</taxon>
        <taxon>Fungi</taxon>
        <taxon>Dikarya</taxon>
        <taxon>Ascomycota</taxon>
        <taxon>Taphrinomycotina</taxon>
        <taxon>Pneumocystomycetes</taxon>
        <taxon>Pneumocystaceae</taxon>
        <taxon>Pneumocystis</taxon>
    </lineage>
</organism>
<dbReference type="EMBL" id="JABTEG010000003">
    <property type="protein sequence ID" value="KAG4305666.1"/>
    <property type="molecule type" value="Genomic_DNA"/>
</dbReference>
<accession>A0ACB7CDN2</accession>
<proteinExistence type="predicted"/>
<evidence type="ECO:0000313" key="2">
    <source>
        <dbReference type="Proteomes" id="UP000768646"/>
    </source>
</evidence>
<protein>
    <submittedName>
        <fullName evidence="1">Uncharacterized protein</fullName>
    </submittedName>
</protein>
<evidence type="ECO:0000313" key="1">
    <source>
        <dbReference type="EMBL" id="KAG4305666.1"/>
    </source>
</evidence>
<sequence>MKDSKAKAVKDISGDEDKKYIEDYTQKKECMSQILREKDSESPTSVLEHLSSNCKQERKSRESPLVSDATVSSLVKNFNTDMHTLIQQMLKEKISLHAQNLQLWKIIDKQRAMILELQRDLEKAFKEKKKYYGLWNTLSERCTLNSAKTVDIALERMSRLDEESSLSLKTPEHKKSSSVPTESRSSDIEKSELVLLFPGDKDFSVLNTSENIFSSTLKSYAFNENKTLPLRPSKRSQQSIITSDKSNLEQFSEKSFLISKGYKSNILHDQLNLEIPSPTIYSKETPTYRECSIIERSFNDRVQNLNKDLNSSFDKKIPPIKRDEISWNLESSSNNEAVSNYIESPLPVHFGSQKIISPTFTEGSAISSNISQNCMINLEDELQIPSSEKLSSLDQDLHNKYNTKSLSKNIEINKSKGNAQLKHESSRAHESDLCSNFSSNSLSKTELKTQLNIHDDYLDKMDETSNTVALNQENITDSVHYSLKSSPSSPCDISSINLRILNSKLRMGKNKEEIFFSIGVFQNSNKKELWRIEKSIQKILSFDSKLRRAIPFWKIPDITCLTTQNTARVDQRKALLDQYLKYILSIPLDESVCLLLNDFLNTDIETQTKPHIPYNKQNTTDQEHSNEHSTKSSSLIKKEGYLTKRGKNFGGWKSRYFVLDGPVLKYYETYGGSQLGTIRLSQAQIGRQQLQTHSKSLPSESHLDTSYDDNSYRHAFLILEPKRNYSSSFIRHVLCAKSDKDCDEWVEALTQYIDSNNADKFTASIGNEKKERKLFFGKSSVLTDILPNNELKNISESTETNIKKQIESNSFEHHSSSSPNDDMGKNISIDFTTSPVPNNLFDSKMTHKAANSLSNIKPFSSNSGDISEESLRLDKKYKKKGFWGFVNKDTRLRLSEPVSQELRVSSGSIDLSSHISNQSFRNIFGAPLSEAVSISQLSLGVDILVPSVVYRCIEYLDNNNAEKEEGIYRLSGSNTIIKSLRDKFNTVGDVNLVNSGKSYDIHAIAGLLKLYLRELPTNILTRDLHAQFLSVMEIQDNDEKVISLNKLIHCLPEENFSLLHILINHLYRIVAHSDLNKMTSHNMGIVFSPTLNIPAGIFSMLLIYYDTIFGNQPNTPVTEHSLN</sequence>
<dbReference type="Proteomes" id="UP000768646">
    <property type="component" value="Unassembled WGS sequence"/>
</dbReference>
<name>A0ACB7CDN2_9ASCO</name>